<evidence type="ECO:0000313" key="1">
    <source>
        <dbReference type="EMBL" id="MBO8463774.1"/>
    </source>
</evidence>
<comment type="caution">
    <text evidence="1">The sequence shown here is derived from an EMBL/GenBank/DDBJ whole genome shotgun (WGS) entry which is preliminary data.</text>
</comment>
<gene>
    <name evidence="1" type="ORF">IAC13_07580</name>
</gene>
<reference evidence="1" key="2">
    <citation type="journal article" date="2021" name="PeerJ">
        <title>Extensive microbial diversity within the chicken gut microbiome revealed by metagenomics and culture.</title>
        <authorList>
            <person name="Gilroy R."/>
            <person name="Ravi A."/>
            <person name="Getino M."/>
            <person name="Pursley I."/>
            <person name="Horton D.L."/>
            <person name="Alikhan N.F."/>
            <person name="Baker D."/>
            <person name="Gharbi K."/>
            <person name="Hall N."/>
            <person name="Watson M."/>
            <person name="Adriaenssens E.M."/>
            <person name="Foster-Nyarko E."/>
            <person name="Jarju S."/>
            <person name="Secka A."/>
            <person name="Antonio M."/>
            <person name="Oren A."/>
            <person name="Chaudhuri R.R."/>
            <person name="La Ragione R."/>
            <person name="Hildebrand F."/>
            <person name="Pallen M.J."/>
        </authorList>
    </citation>
    <scope>NUCLEOTIDE SEQUENCE</scope>
    <source>
        <strain evidence="1">E3-2379</strain>
    </source>
</reference>
<evidence type="ECO:0000313" key="2">
    <source>
        <dbReference type="Proteomes" id="UP000823618"/>
    </source>
</evidence>
<dbReference type="AlphaFoldDB" id="A0A9D9N857"/>
<reference evidence="1" key="1">
    <citation type="submission" date="2020-10" db="EMBL/GenBank/DDBJ databases">
        <authorList>
            <person name="Gilroy R."/>
        </authorList>
    </citation>
    <scope>NUCLEOTIDE SEQUENCE</scope>
    <source>
        <strain evidence="1">E3-2379</strain>
    </source>
</reference>
<protein>
    <submittedName>
        <fullName evidence="1">Uncharacterized protein</fullName>
    </submittedName>
</protein>
<proteinExistence type="predicted"/>
<dbReference type="EMBL" id="JADIML010000210">
    <property type="protein sequence ID" value="MBO8463774.1"/>
    <property type="molecule type" value="Genomic_DNA"/>
</dbReference>
<feature type="non-terminal residue" evidence="1">
    <location>
        <position position="1"/>
    </location>
</feature>
<dbReference type="Proteomes" id="UP000823618">
    <property type="component" value="Unassembled WGS sequence"/>
</dbReference>
<sequence length="75" mass="8732">CQAIKSFIDSRKNCPLFSKLRSYGQHSDVVSEEVDEEEEAFEHAFDEDPATSREYVSLNINPHREELITEQQTEE</sequence>
<organism evidence="1 2">
    <name type="scientific">Candidatus Scybalomonas excrementavium</name>
    <dbReference type="NCBI Taxonomy" id="2840943"/>
    <lineage>
        <taxon>Bacteria</taxon>
        <taxon>Bacillati</taxon>
        <taxon>Bacillota</taxon>
        <taxon>Clostridia</taxon>
        <taxon>Lachnospirales</taxon>
        <taxon>Lachnospiraceae</taxon>
        <taxon>Lachnospiraceae incertae sedis</taxon>
        <taxon>Candidatus Scybalomonas</taxon>
    </lineage>
</organism>
<accession>A0A9D9N857</accession>
<name>A0A9D9N857_9FIRM</name>